<feature type="binding site" evidence="11">
    <location>
        <position position="241"/>
    </location>
    <ligand>
        <name>N-acetyl-D-glucosamine</name>
        <dbReference type="ChEBI" id="CHEBI:506227"/>
    </ligand>
</feature>
<keyword evidence="9 11" id="KW-0472">Membrane</keyword>
<dbReference type="Proteomes" id="UP000072530">
    <property type="component" value="Unassembled WGS sequence"/>
</dbReference>
<dbReference type="Gene3D" id="3.40.50.2000">
    <property type="entry name" value="Glycogen Phosphorylase B"/>
    <property type="match status" value="2"/>
</dbReference>
<dbReference type="EC" id="2.4.1.-" evidence="11"/>
<dbReference type="Pfam" id="PF22145">
    <property type="entry name" value="GtfA_EBD"/>
    <property type="match status" value="1"/>
</dbReference>
<comment type="subunit">
    <text evidence="11">Forms a heterotetramer with 2 subunits each of GtfA and GtfB. Part of the accessory SecA2/SecY2 protein translocation apparatus.</text>
</comment>
<comment type="function">
    <text evidence="11">Required for polymorphic O-glycosylation of the serine-rich repeat protein in this bacteria. Catalyzes the first step in glycosylation by transferring N-acetylglucosamine from UDP-GlcNAc to serine residues in the substrate protein. Part of the accessory SecA2/SecY2 system specifically required to export serine-rich repeat cell wall proteins usually encoded upstream in the same operon.</text>
</comment>
<feature type="domain" description="GtfA extended beta-sheet meander" evidence="12">
    <location>
        <begin position="96"/>
        <end position="190"/>
    </location>
</feature>
<evidence type="ECO:0000313" key="14">
    <source>
        <dbReference type="Proteomes" id="UP000072530"/>
    </source>
</evidence>
<dbReference type="RefSeq" id="WP_044670048.1">
    <property type="nucleotide sequence ID" value="NZ_CEDJ01000018.1"/>
</dbReference>
<keyword evidence="8 11" id="KW-0547">Nucleotide-binding</keyword>
<organism evidence="13 14">
    <name type="scientific">Streptococcus suis</name>
    <dbReference type="NCBI Taxonomy" id="1307"/>
    <lineage>
        <taxon>Bacteria</taxon>
        <taxon>Bacillati</taxon>
        <taxon>Bacillota</taxon>
        <taxon>Bacilli</taxon>
        <taxon>Lactobacillales</taxon>
        <taxon>Streptococcaceae</taxon>
        <taxon>Streptococcus</taxon>
    </lineage>
</organism>
<keyword evidence="6 11" id="KW-0328">Glycosyltransferase</keyword>
<dbReference type="UniPathway" id="UPA00378"/>
<dbReference type="GO" id="GO:0017122">
    <property type="term" value="C:protein N-acetylglucosaminyltransferase complex"/>
    <property type="evidence" value="ECO:0007669"/>
    <property type="project" value="UniProtKB-UniRule"/>
</dbReference>
<evidence type="ECO:0000256" key="8">
    <source>
        <dbReference type="ARBA" id="ARBA00022741"/>
    </source>
</evidence>
<comment type="similarity">
    <text evidence="3 11">Belongs to the glycosyltransferase group 1 family. Glycosyltransferase 4 subfamily.</text>
</comment>
<dbReference type="GO" id="GO:0016757">
    <property type="term" value="F:glycosyltransferase activity"/>
    <property type="evidence" value="ECO:0007669"/>
    <property type="project" value="UniProtKB-UniRule"/>
</dbReference>
<evidence type="ECO:0000256" key="9">
    <source>
        <dbReference type="ARBA" id="ARBA00023136"/>
    </source>
</evidence>
<evidence type="ECO:0000313" key="13">
    <source>
        <dbReference type="EMBL" id="CYU53799.1"/>
    </source>
</evidence>
<dbReference type="FunFam" id="3.40.50.2000:FF:000196">
    <property type="entry name" value="UDP-N-acetylglucosamine--peptide N-acetylglucosaminyltransferase GtfA subunit"/>
    <property type="match status" value="1"/>
</dbReference>
<evidence type="ECO:0000256" key="10">
    <source>
        <dbReference type="ARBA" id="ARBA00052053"/>
    </source>
</evidence>
<dbReference type="GO" id="GO:0000166">
    <property type="term" value="F:nucleotide binding"/>
    <property type="evidence" value="ECO:0007669"/>
    <property type="project" value="UniProtKB-KW"/>
</dbReference>
<dbReference type="PANTHER" id="PTHR12526">
    <property type="entry name" value="GLYCOSYLTRANSFERASE"/>
    <property type="match status" value="1"/>
</dbReference>
<feature type="binding site" evidence="11">
    <location>
        <begin position="16"/>
        <end position="19"/>
    </location>
    <ligand>
        <name>UDP</name>
        <dbReference type="ChEBI" id="CHEBI:58223"/>
    </ligand>
</feature>
<dbReference type="GO" id="GO:0005737">
    <property type="term" value="C:cytoplasm"/>
    <property type="evidence" value="ECO:0007669"/>
    <property type="project" value="UniProtKB-SubCell"/>
</dbReference>
<accession>A0A0Z8E1G4</accession>
<feature type="binding site" evidence="11">
    <location>
        <begin position="403"/>
        <end position="406"/>
    </location>
    <ligand>
        <name>N-acetyl-D-glucosamine</name>
        <dbReference type="ChEBI" id="CHEBI:506227"/>
    </ligand>
</feature>
<dbReference type="CDD" id="cd04949">
    <property type="entry name" value="GT4_GtfA-like"/>
    <property type="match status" value="1"/>
</dbReference>
<dbReference type="InterPro" id="IPR014267">
    <property type="entry name" value="GtfA"/>
</dbReference>
<evidence type="ECO:0000256" key="1">
    <source>
        <dbReference type="ARBA" id="ARBA00004202"/>
    </source>
</evidence>
<evidence type="ECO:0000256" key="11">
    <source>
        <dbReference type="HAMAP-Rule" id="MF_01472"/>
    </source>
</evidence>
<evidence type="ECO:0000256" key="5">
    <source>
        <dbReference type="ARBA" id="ARBA00022490"/>
    </source>
</evidence>
<evidence type="ECO:0000256" key="2">
    <source>
        <dbReference type="ARBA" id="ARBA00004922"/>
    </source>
</evidence>
<keyword evidence="7 11" id="KW-0808">Transferase</keyword>
<dbReference type="InterPro" id="IPR054396">
    <property type="entry name" value="GtfA_EBD"/>
</dbReference>
<feature type="binding site" evidence="11">
    <location>
        <begin position="383"/>
        <end position="384"/>
    </location>
    <ligand>
        <name>UDP</name>
        <dbReference type="ChEBI" id="CHEBI:58223"/>
    </ligand>
</feature>
<protein>
    <recommendedName>
        <fullName evidence="11">UDP-N-acetylglucosamine--peptide N-acetylglucosaminyltransferase GtfA subunit</fullName>
        <ecNumber evidence="11">2.4.1.-</ecNumber>
    </recommendedName>
    <alternativeName>
        <fullName evidence="11">Glycosyltransferase GtfA</fullName>
    </alternativeName>
</protein>
<evidence type="ECO:0000256" key="4">
    <source>
        <dbReference type="ARBA" id="ARBA00022475"/>
    </source>
</evidence>
<keyword evidence="4 11" id="KW-1003">Cell membrane</keyword>
<dbReference type="SUPFAM" id="SSF53756">
    <property type="entry name" value="UDP-Glycosyltransferase/glycogen phosphorylase"/>
    <property type="match status" value="1"/>
</dbReference>
<gene>
    <name evidence="13" type="primary">tagE_1</name>
    <name evidence="11" type="synonym">gtfA</name>
    <name evidence="13" type="ORF">ERS132393_00886</name>
</gene>
<keyword evidence="5 11" id="KW-0963">Cytoplasm</keyword>
<sequence length="499" mass="57075">MTIYNINRGIGWASSGVEYAQAYRASILRNIQQDSKFIFTDMFQGENLAHYTANIGFQDEEVVWLYGFFTDVKTRSTTYTIGQFESSLSSGMVKISQNNDSIRYEDKEKGIVAIGFLRKNHPDYVQRVEYLSKGKLIRKDYFSYTKMFSEYYAPVDNQPKLYQRTFFNEDGSVAYEENCDGEKSLFRFKDTILFSKEELIGYMLDCLQLTSQDIILVDRATGTGQAILRHKGAAKVAVVIHAEHYNINSMTEDTILWNNYYEYQFTNADKIDAFITSTQAQKDTLSAQFKKYTDKDPAIFVLPVGSLDKLCQSAEGRRPFSLLTCSRLAAEKHIDWLVEGVVLAQKQLPDLTFDIYGAGGQQSKLASMIEQHQAQSYIHLKGHHDLTDIYQQYQVYLTASTSEGFGLTLMEAIGSGLPIIGLDVPYGNQTFVENEKNGSLIPRQDPDDAIIYAQEFAKRLIQLYQSNQLEKWHQASYSRAEDFLTVRLEEAWQTFIEEV</sequence>
<dbReference type="GO" id="GO:0005886">
    <property type="term" value="C:plasma membrane"/>
    <property type="evidence" value="ECO:0007669"/>
    <property type="project" value="UniProtKB-SubCell"/>
</dbReference>
<dbReference type="PANTHER" id="PTHR12526:SF629">
    <property type="entry name" value="TEICHURONIC ACID BIOSYNTHESIS GLYCOSYLTRANSFERASE TUAH-RELATED"/>
    <property type="match status" value="1"/>
</dbReference>
<comment type="subcellular location">
    <subcellularLocation>
        <location evidence="1 11">Cell membrane</location>
        <topology evidence="1 11">Peripheral membrane protein</topology>
    </subcellularLocation>
    <subcellularLocation>
        <location evidence="11">Cytoplasm</location>
    </subcellularLocation>
    <text evidence="11">Cell membrane association requires GtfB.</text>
</comment>
<evidence type="ECO:0000256" key="3">
    <source>
        <dbReference type="ARBA" id="ARBA00009481"/>
    </source>
</evidence>
<proteinExistence type="inferred from homology"/>
<dbReference type="NCBIfam" id="TIGR02918">
    <property type="entry name" value="accessory Sec system glycosyltransferase GtfA"/>
    <property type="match status" value="1"/>
</dbReference>
<dbReference type="AlphaFoldDB" id="A0A0Z8E1G4"/>
<dbReference type="Pfam" id="PF13692">
    <property type="entry name" value="Glyco_trans_1_4"/>
    <property type="match status" value="1"/>
</dbReference>
<dbReference type="HAMAP" id="MF_01472">
    <property type="entry name" value="GtfA"/>
    <property type="match status" value="1"/>
</dbReference>
<evidence type="ECO:0000256" key="7">
    <source>
        <dbReference type="ARBA" id="ARBA00022679"/>
    </source>
</evidence>
<evidence type="ECO:0000259" key="12">
    <source>
        <dbReference type="Pfam" id="PF22145"/>
    </source>
</evidence>
<reference evidence="13 14" key="1">
    <citation type="submission" date="2016-02" db="EMBL/GenBank/DDBJ databases">
        <authorList>
            <consortium name="Pathogen Informatics"/>
        </authorList>
    </citation>
    <scope>NUCLEOTIDE SEQUENCE [LARGE SCALE GENOMIC DNA]</scope>
    <source>
        <strain evidence="13 14">LSS31</strain>
    </source>
</reference>
<comment type="pathway">
    <text evidence="2 11">Protein modification; protein glycosylation.</text>
</comment>
<comment type="catalytic activity">
    <reaction evidence="10 11">
        <text>L-seryl-[protein] + UDP-N-acetyl-alpha-D-glucosamine = 3-O-[N-acetyl-alpha-D-glucosaminyl]-L-seryl-[protein] + UDP + H(+)</text>
        <dbReference type="Rhea" id="RHEA:59872"/>
        <dbReference type="Rhea" id="RHEA-COMP:9863"/>
        <dbReference type="Rhea" id="RHEA-COMP:15471"/>
        <dbReference type="ChEBI" id="CHEBI:15378"/>
        <dbReference type="ChEBI" id="CHEBI:29999"/>
        <dbReference type="ChEBI" id="CHEBI:57705"/>
        <dbReference type="ChEBI" id="CHEBI:58223"/>
        <dbReference type="ChEBI" id="CHEBI:143279"/>
    </reaction>
</comment>
<dbReference type="EMBL" id="FIGG01000002">
    <property type="protein sequence ID" value="CYU53799.1"/>
    <property type="molecule type" value="Genomic_DNA"/>
</dbReference>
<evidence type="ECO:0000256" key="6">
    <source>
        <dbReference type="ARBA" id="ARBA00022676"/>
    </source>
</evidence>
<name>A0A0Z8E1G4_STRSU</name>